<feature type="compositionally biased region" description="Polar residues" evidence="1">
    <location>
        <begin position="7"/>
        <end position="17"/>
    </location>
</feature>
<dbReference type="GO" id="GO:0003676">
    <property type="term" value="F:nucleic acid binding"/>
    <property type="evidence" value="ECO:0007669"/>
    <property type="project" value="InterPro"/>
</dbReference>
<evidence type="ECO:0000313" key="2">
    <source>
        <dbReference type="EMBL" id="CAG6484562.1"/>
    </source>
</evidence>
<protein>
    <submittedName>
        <fullName evidence="2">Coiled-coil domain-containing protein R3HCC1L</fullName>
    </submittedName>
</protein>
<feature type="region of interest" description="Disordered" evidence="1">
    <location>
        <begin position="60"/>
        <end position="90"/>
    </location>
</feature>
<evidence type="ECO:0000256" key="1">
    <source>
        <dbReference type="SAM" id="MobiDB-lite"/>
    </source>
</evidence>
<dbReference type="InterPro" id="IPR035979">
    <property type="entry name" value="RBD_domain_sf"/>
</dbReference>
<dbReference type="PANTHER" id="PTHR21678:SF0">
    <property type="entry name" value="C3H1-TYPE DOMAIN-CONTAINING PROTEIN"/>
    <property type="match status" value="1"/>
</dbReference>
<dbReference type="EMBL" id="HBUE01099574">
    <property type="protein sequence ID" value="CAG6484564.1"/>
    <property type="molecule type" value="Transcribed_RNA"/>
</dbReference>
<sequence>MNKPSRQRASSKQQIITNGGPATEKIDKDERELRKASQEINRSNRRIIKQTFASNVLEIAEQQQDVSSGGGKENGHVAPATDSREVNPEEDDWETMYDDNGDCLNPKLMEELTSAVGKVSIEVPQSDYKVYQSKQAVLNEEEFPHVLEVSNFPVEFKTQDLMMLFSQYKESGFDIKWVDDTHALAVFSSSKIAAEVLANGHTFVKLKPLAEATVESRTKARKCSSSLQPYRPRPETCAALARRLVTTALGVRLKTAPEERENERRVLREAKERKLLAAKQREEIWES</sequence>
<proteinExistence type="predicted"/>
<feature type="region of interest" description="Disordered" evidence="1">
    <location>
        <begin position="1"/>
        <end position="45"/>
    </location>
</feature>
<dbReference type="AlphaFoldDB" id="A0A8D8C0B8"/>
<reference evidence="2" key="1">
    <citation type="submission" date="2021-05" db="EMBL/GenBank/DDBJ databases">
        <authorList>
            <person name="Alioto T."/>
            <person name="Alioto T."/>
            <person name="Gomez Garrido J."/>
        </authorList>
    </citation>
    <scope>NUCLEOTIDE SEQUENCE</scope>
</reference>
<feature type="compositionally biased region" description="Basic and acidic residues" evidence="1">
    <location>
        <begin position="24"/>
        <end position="37"/>
    </location>
</feature>
<dbReference type="InterPro" id="IPR012677">
    <property type="entry name" value="Nucleotide-bd_a/b_plait_sf"/>
</dbReference>
<dbReference type="SUPFAM" id="SSF54928">
    <property type="entry name" value="RNA-binding domain, RBD"/>
    <property type="match status" value="1"/>
</dbReference>
<dbReference type="EMBL" id="HBUE01099571">
    <property type="protein sequence ID" value="CAG6484562.1"/>
    <property type="molecule type" value="Transcribed_RNA"/>
</dbReference>
<organism evidence="2">
    <name type="scientific">Culex pipiens</name>
    <name type="common">House mosquito</name>
    <dbReference type="NCBI Taxonomy" id="7175"/>
    <lineage>
        <taxon>Eukaryota</taxon>
        <taxon>Metazoa</taxon>
        <taxon>Ecdysozoa</taxon>
        <taxon>Arthropoda</taxon>
        <taxon>Hexapoda</taxon>
        <taxon>Insecta</taxon>
        <taxon>Pterygota</taxon>
        <taxon>Neoptera</taxon>
        <taxon>Endopterygota</taxon>
        <taxon>Diptera</taxon>
        <taxon>Nematocera</taxon>
        <taxon>Culicoidea</taxon>
        <taxon>Culicidae</taxon>
        <taxon>Culicinae</taxon>
        <taxon>Culicini</taxon>
        <taxon>Culex</taxon>
        <taxon>Culex</taxon>
    </lineage>
</organism>
<accession>A0A8D8C0B8</accession>
<dbReference type="InterPro" id="IPR039884">
    <property type="entry name" value="R3HC1/R3HCL"/>
</dbReference>
<dbReference type="Gene3D" id="3.30.70.330">
    <property type="match status" value="1"/>
</dbReference>
<dbReference type="PANTHER" id="PTHR21678">
    <property type="entry name" value="GROWTH INHIBITION AND DIFFERENTIATION RELATED PROTEIN 88"/>
    <property type="match status" value="1"/>
</dbReference>
<name>A0A8D8C0B8_CULPI</name>